<dbReference type="EMBL" id="BPLR01001234">
    <property type="protein sequence ID" value="GIZ00984.1"/>
    <property type="molecule type" value="Genomic_DNA"/>
</dbReference>
<feature type="region of interest" description="Disordered" evidence="1">
    <location>
        <begin position="1"/>
        <end position="24"/>
    </location>
</feature>
<accession>A0AAV4Y4A3</accession>
<evidence type="ECO:0000313" key="2">
    <source>
        <dbReference type="EMBL" id="GIZ00984.1"/>
    </source>
</evidence>
<feature type="region of interest" description="Disordered" evidence="1">
    <location>
        <begin position="80"/>
        <end position="107"/>
    </location>
</feature>
<proteinExistence type="predicted"/>
<keyword evidence="3" id="KW-1185">Reference proteome</keyword>
<sequence>MYKFASKLQFSPANDSMPKTEPKASKLKCESLHFCRPLRTQVGWRSVMRMHVSESSVFPRRDIVCSVFERASPHLPRGADRISGRYPVTNDRVHPQVMGSGLRRSIH</sequence>
<dbReference type="AlphaFoldDB" id="A0AAV4Y4A3"/>
<name>A0AAV4Y4A3_CAEEX</name>
<comment type="caution">
    <text evidence="2">The sequence shown here is derived from an EMBL/GenBank/DDBJ whole genome shotgun (WGS) entry which is preliminary data.</text>
</comment>
<dbReference type="Proteomes" id="UP001054945">
    <property type="component" value="Unassembled WGS sequence"/>
</dbReference>
<evidence type="ECO:0000256" key="1">
    <source>
        <dbReference type="SAM" id="MobiDB-lite"/>
    </source>
</evidence>
<organism evidence="2 3">
    <name type="scientific">Caerostris extrusa</name>
    <name type="common">Bark spider</name>
    <name type="synonym">Caerostris bankana</name>
    <dbReference type="NCBI Taxonomy" id="172846"/>
    <lineage>
        <taxon>Eukaryota</taxon>
        <taxon>Metazoa</taxon>
        <taxon>Ecdysozoa</taxon>
        <taxon>Arthropoda</taxon>
        <taxon>Chelicerata</taxon>
        <taxon>Arachnida</taxon>
        <taxon>Araneae</taxon>
        <taxon>Araneomorphae</taxon>
        <taxon>Entelegynae</taxon>
        <taxon>Araneoidea</taxon>
        <taxon>Araneidae</taxon>
        <taxon>Caerostris</taxon>
    </lineage>
</organism>
<protein>
    <submittedName>
        <fullName evidence="2">Uncharacterized protein</fullName>
    </submittedName>
</protein>
<gene>
    <name evidence="2" type="ORF">CEXT_460301</name>
</gene>
<evidence type="ECO:0000313" key="3">
    <source>
        <dbReference type="Proteomes" id="UP001054945"/>
    </source>
</evidence>
<reference evidence="2 3" key="1">
    <citation type="submission" date="2021-06" db="EMBL/GenBank/DDBJ databases">
        <title>Caerostris extrusa draft genome.</title>
        <authorList>
            <person name="Kono N."/>
            <person name="Arakawa K."/>
        </authorList>
    </citation>
    <scope>NUCLEOTIDE SEQUENCE [LARGE SCALE GENOMIC DNA]</scope>
</reference>